<dbReference type="AlphaFoldDB" id="A0AAD1WDX0"/>
<proteinExistence type="predicted"/>
<dbReference type="Proteomes" id="UP001295444">
    <property type="component" value="Chromosome 06"/>
</dbReference>
<feature type="non-terminal residue" evidence="1">
    <location>
        <position position="57"/>
    </location>
</feature>
<organism evidence="1 2">
    <name type="scientific">Pelobates cultripes</name>
    <name type="common">Western spadefoot toad</name>
    <dbReference type="NCBI Taxonomy" id="61616"/>
    <lineage>
        <taxon>Eukaryota</taxon>
        <taxon>Metazoa</taxon>
        <taxon>Chordata</taxon>
        <taxon>Craniata</taxon>
        <taxon>Vertebrata</taxon>
        <taxon>Euteleostomi</taxon>
        <taxon>Amphibia</taxon>
        <taxon>Batrachia</taxon>
        <taxon>Anura</taxon>
        <taxon>Pelobatoidea</taxon>
        <taxon>Pelobatidae</taxon>
        <taxon>Pelobates</taxon>
    </lineage>
</organism>
<keyword evidence="2" id="KW-1185">Reference proteome</keyword>
<name>A0AAD1WDX0_PELCU</name>
<gene>
    <name evidence="1" type="ORF">PECUL_23A015365</name>
</gene>
<feature type="non-terminal residue" evidence="1">
    <location>
        <position position="1"/>
    </location>
</feature>
<dbReference type="EMBL" id="OW240917">
    <property type="protein sequence ID" value="CAH2300496.1"/>
    <property type="molecule type" value="Genomic_DNA"/>
</dbReference>
<protein>
    <submittedName>
        <fullName evidence="1">Uncharacterized protein</fullName>
    </submittedName>
</protein>
<evidence type="ECO:0000313" key="1">
    <source>
        <dbReference type="EMBL" id="CAH2300496.1"/>
    </source>
</evidence>
<accession>A0AAD1WDX0</accession>
<reference evidence="1" key="1">
    <citation type="submission" date="2022-03" db="EMBL/GenBank/DDBJ databases">
        <authorList>
            <person name="Alioto T."/>
            <person name="Alioto T."/>
            <person name="Gomez Garrido J."/>
        </authorList>
    </citation>
    <scope>NUCLEOTIDE SEQUENCE</scope>
</reference>
<evidence type="ECO:0000313" key="2">
    <source>
        <dbReference type="Proteomes" id="UP001295444"/>
    </source>
</evidence>
<sequence length="57" mass="6006">SLCQAKHQLSSLLWTCGDDPGTDPGGFSVSWEHTTPPQSRHHVATKMAATVCASDPG</sequence>